<dbReference type="PANTHER" id="PTHR21666">
    <property type="entry name" value="PEPTIDASE-RELATED"/>
    <property type="match status" value="1"/>
</dbReference>
<reference evidence="3 4" key="1">
    <citation type="submission" date="2016-10" db="EMBL/GenBank/DDBJ databases">
        <authorList>
            <person name="de Groot N.N."/>
        </authorList>
    </citation>
    <scope>NUCLEOTIDE SEQUENCE [LARGE SCALE GENOMIC DNA]</scope>
    <source>
        <strain evidence="3 4">EP1-55-1</strain>
    </source>
</reference>
<dbReference type="InterPro" id="IPR011055">
    <property type="entry name" value="Dup_hybrid_motif"/>
</dbReference>
<feature type="domain" description="M23ase beta-sheet core" evidence="2">
    <location>
        <begin position="335"/>
        <end position="429"/>
    </location>
</feature>
<gene>
    <name evidence="3" type="ORF">SAMN05216234_1383</name>
</gene>
<dbReference type="RefSeq" id="WP_092913559.1">
    <property type="nucleotide sequence ID" value="NZ_CP136592.1"/>
</dbReference>
<dbReference type="CDD" id="cd12797">
    <property type="entry name" value="M23_peptidase"/>
    <property type="match status" value="1"/>
</dbReference>
<protein>
    <submittedName>
        <fullName evidence="3">Murein DD-endopeptidase MepM and murein hydrolase activator NlpD, contain LysM domain</fullName>
    </submittedName>
</protein>
<organism evidence="3 4">
    <name type="scientific">Hydrogenimonas thermophila</name>
    <dbReference type="NCBI Taxonomy" id="223786"/>
    <lineage>
        <taxon>Bacteria</taxon>
        <taxon>Pseudomonadati</taxon>
        <taxon>Campylobacterota</taxon>
        <taxon>Epsilonproteobacteria</taxon>
        <taxon>Campylobacterales</taxon>
        <taxon>Hydrogenimonadaceae</taxon>
        <taxon>Hydrogenimonas</taxon>
    </lineage>
</organism>
<keyword evidence="4" id="KW-1185">Reference proteome</keyword>
<dbReference type="InterPro" id="IPR016047">
    <property type="entry name" value="M23ase_b-sheet_dom"/>
</dbReference>
<dbReference type="PANTHER" id="PTHR21666:SF289">
    <property type="entry name" value="L-ALA--D-GLU ENDOPEPTIDASE"/>
    <property type="match status" value="1"/>
</dbReference>
<keyword evidence="3" id="KW-0378">Hydrolase</keyword>
<dbReference type="Pfam" id="PF01551">
    <property type="entry name" value="Peptidase_M23"/>
    <property type="match status" value="1"/>
</dbReference>
<dbReference type="SUPFAM" id="SSF51261">
    <property type="entry name" value="Duplicated hybrid motif"/>
    <property type="match status" value="1"/>
</dbReference>
<dbReference type="AlphaFoldDB" id="A0A1I5SWA6"/>
<name>A0A1I5SWA6_9BACT</name>
<dbReference type="InterPro" id="IPR050570">
    <property type="entry name" value="Cell_wall_metabolism_enzyme"/>
</dbReference>
<evidence type="ECO:0000256" key="1">
    <source>
        <dbReference type="ARBA" id="ARBA00022729"/>
    </source>
</evidence>
<dbReference type="OrthoDB" id="9765786at2"/>
<dbReference type="Gene3D" id="2.70.70.10">
    <property type="entry name" value="Glucose Permease (Domain IIA)"/>
    <property type="match status" value="1"/>
</dbReference>
<dbReference type="GO" id="GO:0004222">
    <property type="term" value="F:metalloendopeptidase activity"/>
    <property type="evidence" value="ECO:0007669"/>
    <property type="project" value="TreeGrafter"/>
</dbReference>
<keyword evidence="1" id="KW-0732">Signal</keyword>
<evidence type="ECO:0000313" key="4">
    <source>
        <dbReference type="Proteomes" id="UP000199227"/>
    </source>
</evidence>
<evidence type="ECO:0000313" key="3">
    <source>
        <dbReference type="EMBL" id="SFP75030.1"/>
    </source>
</evidence>
<dbReference type="STRING" id="223786.SAMN05216234_1383"/>
<dbReference type="EMBL" id="FOXB01000038">
    <property type="protein sequence ID" value="SFP75030.1"/>
    <property type="molecule type" value="Genomic_DNA"/>
</dbReference>
<proteinExistence type="predicted"/>
<dbReference type="Proteomes" id="UP000199227">
    <property type="component" value="Unassembled WGS sequence"/>
</dbReference>
<accession>A0A1I5SWA6</accession>
<sequence>MRQNKKGLGTSLLLLLFLSIIGGVVYLANSPIFERVPPKISVPSSLFWNLKQPLKVHLSDSSGIRSYKVILNDGKSDFTVLDEKVQNPQQELDIAVQLPKAGWDRRTKSATMTIIATDGSQWNFMKGNESTKSVKITIDSKRPQAFVLSNSYKIVRGGSAIVVFGAKDEYLDKIEVHTNFGKVFKPEPFYKDGYYVALIAWPVTQKRFRAWVEVTDLAGNRSKAHIPLYVENYRYRHSKIKLKKRFLEGKIADLSTEFDETASISDPLKQFKLINETVREKNEDLIHSLSSNVSDALIKHWNIKPFYPLKNAKKVASFGDHRFYYYNGKLVSESYHLGLDLASVKMAKIKSSNPGRVVFSGYNGIYGNMPLIDHGLGLYTIYGHCSTLLVKDGDDVSRNSVIAKTGKTGLALGDHLHFGVIVQGVEVRPIEWMDGHWIHDNISQVMKVARKMIDRRE</sequence>
<evidence type="ECO:0000259" key="2">
    <source>
        <dbReference type="Pfam" id="PF01551"/>
    </source>
</evidence>